<reference evidence="1 2" key="1">
    <citation type="submission" date="2018-02" db="EMBL/GenBank/DDBJ databases">
        <title>Genome sequence of Desulfovibrio carbinolicus DSM 3852.</title>
        <authorList>
            <person name="Wilbanks E."/>
            <person name="Skennerton C.T."/>
            <person name="Orphan V.J."/>
        </authorList>
    </citation>
    <scope>NUCLEOTIDE SEQUENCE [LARGE SCALE GENOMIC DNA]</scope>
    <source>
        <strain evidence="1 2">DSM 3852</strain>
        <plasmid evidence="2">pdcar5</plasmid>
    </source>
</reference>
<sequence length="140" mass="16057">MVKEIEVIKRQVKTLKGNSLFIYNSLVQRFEDSFVSFDEVKTMVIDRYAKIAADNKEFKTSHKGETNWGYGKQVKHCEHKVASKILKVLERLSPDNITELMAEIEKLQDASFKSGDSAEVEVARNLFHGAINQLNSLLYF</sequence>
<dbReference type="Proteomes" id="UP000293296">
    <property type="component" value="Plasmid pDCAR5"/>
</dbReference>
<keyword evidence="1" id="KW-0614">Plasmid</keyword>
<name>A0A4P6HR94_9BACT</name>
<dbReference type="GeneID" id="39472136"/>
<dbReference type="EMBL" id="CP026542">
    <property type="protein sequence ID" value="QAZ69685.1"/>
    <property type="molecule type" value="Genomic_DNA"/>
</dbReference>
<gene>
    <name evidence="1" type="ORF">C3Y92_20630</name>
</gene>
<protein>
    <submittedName>
        <fullName evidence="1">Uncharacterized protein</fullName>
    </submittedName>
</protein>
<proteinExistence type="predicted"/>
<dbReference type="KEGG" id="dcb:C3Y92_20630"/>
<organism evidence="1 2">
    <name type="scientific">Solidesulfovibrio carbinolicus</name>
    <dbReference type="NCBI Taxonomy" id="296842"/>
    <lineage>
        <taxon>Bacteria</taxon>
        <taxon>Pseudomonadati</taxon>
        <taxon>Thermodesulfobacteriota</taxon>
        <taxon>Desulfovibrionia</taxon>
        <taxon>Desulfovibrionales</taxon>
        <taxon>Desulfovibrionaceae</taxon>
        <taxon>Solidesulfovibrio</taxon>
    </lineage>
</organism>
<evidence type="ECO:0000313" key="1">
    <source>
        <dbReference type="EMBL" id="QAZ69685.1"/>
    </source>
</evidence>
<dbReference type="RefSeq" id="WP_129356210.1">
    <property type="nucleotide sequence ID" value="NZ_CP026542.1"/>
</dbReference>
<geneLocation type="plasmid" evidence="2">
    <name>pdcar5</name>
</geneLocation>
<dbReference type="AlphaFoldDB" id="A0A4P6HR94"/>
<keyword evidence="2" id="KW-1185">Reference proteome</keyword>
<accession>A0A4P6HR94</accession>
<evidence type="ECO:0000313" key="2">
    <source>
        <dbReference type="Proteomes" id="UP000293296"/>
    </source>
</evidence>